<dbReference type="SUPFAM" id="SSF52799">
    <property type="entry name" value="(Phosphotyrosine protein) phosphatases II"/>
    <property type="match status" value="1"/>
</dbReference>
<evidence type="ECO:0000259" key="3">
    <source>
        <dbReference type="PROSITE" id="PS51339"/>
    </source>
</evidence>
<protein>
    <submittedName>
        <fullName evidence="4">Myotubularin</fullName>
    </submittedName>
</protein>
<evidence type="ECO:0000256" key="1">
    <source>
        <dbReference type="ARBA" id="ARBA00007471"/>
    </source>
</evidence>
<evidence type="ECO:0000313" key="4">
    <source>
        <dbReference type="EMBL" id="CAI7998421.1"/>
    </source>
</evidence>
<dbReference type="InterPro" id="IPR011993">
    <property type="entry name" value="PH-like_dom_sf"/>
</dbReference>
<dbReference type="GO" id="GO:0046856">
    <property type="term" value="P:phosphatidylinositol dephosphorylation"/>
    <property type="evidence" value="ECO:0007669"/>
    <property type="project" value="TreeGrafter"/>
</dbReference>
<dbReference type="PANTHER" id="PTHR10807:SF110">
    <property type="entry name" value="FI17948P1"/>
    <property type="match status" value="1"/>
</dbReference>
<feature type="domain" description="Myotubularin phosphatase" evidence="3">
    <location>
        <begin position="178"/>
        <end position="698"/>
    </location>
</feature>
<dbReference type="AlphaFoldDB" id="A0AA35W2W5"/>
<dbReference type="EMBL" id="CASHTH010000349">
    <property type="protein sequence ID" value="CAI7998421.1"/>
    <property type="molecule type" value="Genomic_DNA"/>
</dbReference>
<dbReference type="GO" id="GO:0016020">
    <property type="term" value="C:membrane"/>
    <property type="evidence" value="ECO:0007669"/>
    <property type="project" value="TreeGrafter"/>
</dbReference>
<dbReference type="Pfam" id="PF06602">
    <property type="entry name" value="Myotub-related"/>
    <property type="match status" value="1"/>
</dbReference>
<proteinExistence type="inferred from homology"/>
<name>A0AA35W2W5_GEOBA</name>
<accession>A0AA35W2W5</accession>
<dbReference type="Proteomes" id="UP001174909">
    <property type="component" value="Unassembled WGS sequence"/>
</dbReference>
<comment type="similarity">
    <text evidence="1">Belongs to the protein-tyrosine phosphatase family. Non-receptor class myotubularin subfamily.</text>
</comment>
<gene>
    <name evidence="4" type="ORF">GBAR_LOCUS2431</name>
</gene>
<organism evidence="4 5">
    <name type="scientific">Geodia barretti</name>
    <name type="common">Barrett's horny sponge</name>
    <dbReference type="NCBI Taxonomy" id="519541"/>
    <lineage>
        <taxon>Eukaryota</taxon>
        <taxon>Metazoa</taxon>
        <taxon>Porifera</taxon>
        <taxon>Demospongiae</taxon>
        <taxon>Heteroscleromorpha</taxon>
        <taxon>Tetractinellida</taxon>
        <taxon>Astrophorina</taxon>
        <taxon>Geodiidae</taxon>
        <taxon>Geodia</taxon>
    </lineage>
</organism>
<evidence type="ECO:0000313" key="5">
    <source>
        <dbReference type="Proteomes" id="UP001174909"/>
    </source>
</evidence>
<dbReference type="GO" id="GO:0005737">
    <property type="term" value="C:cytoplasm"/>
    <property type="evidence" value="ECO:0007669"/>
    <property type="project" value="TreeGrafter"/>
</dbReference>
<keyword evidence="5" id="KW-1185">Reference proteome</keyword>
<dbReference type="PANTHER" id="PTHR10807">
    <property type="entry name" value="MYOTUBULARIN-RELATED"/>
    <property type="match status" value="1"/>
</dbReference>
<feature type="region of interest" description="Disordered" evidence="2">
    <location>
        <begin position="824"/>
        <end position="918"/>
    </location>
</feature>
<dbReference type="InterPro" id="IPR010569">
    <property type="entry name" value="Myotubularin-like_Pase_dom"/>
</dbReference>
<sequence>MAANSIAKLPGELVVAEAHRTQCLIQYTENQESGGKGGGGTAVSGTLSCTNYCFHFEPDAAQGLARLGQYISSQLAGSRRVPLGCVREIYMIVGGRKKILEGHATLPRKISEIEIICVDLRRLVFSVKQCPKNEASSILNALVRHTNPSSLSLLFAFDFARATRQRRPSQTNDSAPLFLGVRDWQRELTRLGVAGDQWRISDSNKEFLICDSLCPFLVVPANSRDNTLDYVASLHHGNRLPVWCWSHPNTGVSLTRGGAPSIDDPSEAPDPRYSNCLLCITGALGQLLGKNAADYRTKPFCVHTQAGLEALCQFKGTKLQFVALKRHNSLCVCVCVSSYMYAVSMARNIGHQIENKGTATLDITRTCGTVWDLRSAFSNMRDLSMPGSPQELAGLDRKWLTGMESAGWLPMVRNCLRLAKTVSQNLCIDHRPVFLQEEGGRDLSCVVSSLAQLMMDPHYRSISGFQALVQKDWVAMGHPFSTRHHLITKPPSLSPDSVTDEPSVEAPTFLLFLDCVWQLSLQFPSAFEFSEFYLLQLHSLTYASLYGTFVFNSPKICLQVAMLSRHSQFFGSDEGVPDSNETCYEGLLRPAWGHWRDNLTREDREYCHNPLYYIFGNSEARYDFNTSDPLPMYDQFSSIFDDTAPNLVVGGSYGLYNRDSPMKDLHVAGRGKTSHHYQQGLLLPETSGCSVKPWLGFFARHIPDFQEHFAEQRRVREREVRLVKDVRRLKDTLNELELSVGAITSDLTSFVGAILAARERERRNRMSSLSPDHAHRPRLSAMLVPSDDVEVRGSEVNSSSKTLPTKVQSLAEFTETLYMFSDDRGTPSGLRKSADGAVGGASPGPGNALSPGSGRSPITKTRLRVTRTESIESSSLHSRTPGPASGHIPLLANKILIREQNVGPEEEERGGETAGKRI</sequence>
<dbReference type="Gene3D" id="2.30.29.30">
    <property type="entry name" value="Pleckstrin-homology domain (PH domain)/Phosphotyrosine-binding domain (PTB)"/>
    <property type="match status" value="1"/>
</dbReference>
<dbReference type="SUPFAM" id="SSF50729">
    <property type="entry name" value="PH domain-like"/>
    <property type="match status" value="1"/>
</dbReference>
<comment type="caution">
    <text evidence="4">The sequence shown here is derived from an EMBL/GenBank/DDBJ whole genome shotgun (WGS) entry which is preliminary data.</text>
</comment>
<dbReference type="InterPro" id="IPR029021">
    <property type="entry name" value="Prot-tyrosine_phosphatase-like"/>
</dbReference>
<dbReference type="InterPro" id="IPR030564">
    <property type="entry name" value="Myotubularin"/>
</dbReference>
<reference evidence="4" key="1">
    <citation type="submission" date="2023-03" db="EMBL/GenBank/DDBJ databases">
        <authorList>
            <person name="Steffen K."/>
            <person name="Cardenas P."/>
        </authorList>
    </citation>
    <scope>NUCLEOTIDE SEQUENCE</scope>
</reference>
<evidence type="ECO:0000256" key="2">
    <source>
        <dbReference type="SAM" id="MobiDB-lite"/>
    </source>
</evidence>
<dbReference type="PROSITE" id="PS51339">
    <property type="entry name" value="PPASE_MYOTUBULARIN"/>
    <property type="match status" value="1"/>
</dbReference>